<evidence type="ECO:0000256" key="5">
    <source>
        <dbReference type="PIRSR" id="PIRSR015582-1"/>
    </source>
</evidence>
<feature type="binding site" evidence="5">
    <location>
        <position position="136"/>
    </location>
    <ligand>
        <name>substrate</name>
    </ligand>
</feature>
<comment type="similarity">
    <text evidence="2">Belongs to the HpcH/HpaI aldolase family.</text>
</comment>
<feature type="binding site" evidence="6">
    <location>
        <position position="136"/>
    </location>
    <ligand>
        <name>Mg(2+)</name>
        <dbReference type="ChEBI" id="CHEBI:18420"/>
    </ligand>
</feature>
<keyword evidence="7" id="KW-0732">Signal</keyword>
<dbReference type="Pfam" id="PF03328">
    <property type="entry name" value="HpcH_HpaI"/>
    <property type="match status" value="1"/>
</dbReference>
<dbReference type="GO" id="GO:0016829">
    <property type="term" value="F:lyase activity"/>
    <property type="evidence" value="ECO:0007669"/>
    <property type="project" value="UniProtKB-KW"/>
</dbReference>
<evidence type="ECO:0000256" key="7">
    <source>
        <dbReference type="SAM" id="SignalP"/>
    </source>
</evidence>
<dbReference type="RefSeq" id="WP_111472169.1">
    <property type="nucleotide sequence ID" value="NZ_QLIX01000026.1"/>
</dbReference>
<evidence type="ECO:0000256" key="6">
    <source>
        <dbReference type="PIRSR" id="PIRSR015582-2"/>
    </source>
</evidence>
<feature type="chain" id="PRO_5016445857" evidence="7">
    <location>
        <begin position="23"/>
        <end position="310"/>
    </location>
</feature>
<feature type="binding site" evidence="5">
    <location>
        <position position="73"/>
    </location>
    <ligand>
        <name>substrate</name>
    </ligand>
</feature>
<name>A0A327M1W9_9PROT</name>
<evidence type="ECO:0000259" key="8">
    <source>
        <dbReference type="Pfam" id="PF03328"/>
    </source>
</evidence>
<keyword evidence="4 6" id="KW-0460">Magnesium</keyword>
<reference evidence="10" key="1">
    <citation type="submission" date="2018-06" db="EMBL/GenBank/DDBJ databases">
        <authorList>
            <person name="Khan S.A."/>
        </authorList>
    </citation>
    <scope>NUCLEOTIDE SEQUENCE [LARGE SCALE GENOMIC DNA]</scope>
    <source>
        <strain evidence="10">DB-1506</strain>
    </source>
</reference>
<evidence type="ECO:0000256" key="2">
    <source>
        <dbReference type="ARBA" id="ARBA00005568"/>
    </source>
</evidence>
<dbReference type="GO" id="GO:0000287">
    <property type="term" value="F:magnesium ion binding"/>
    <property type="evidence" value="ECO:0007669"/>
    <property type="project" value="TreeGrafter"/>
</dbReference>
<keyword evidence="10" id="KW-1185">Reference proteome</keyword>
<dbReference type="AlphaFoldDB" id="A0A327M1W9"/>
<dbReference type="EMBL" id="QLIX01000026">
    <property type="protein sequence ID" value="RAI56162.1"/>
    <property type="molecule type" value="Genomic_DNA"/>
</dbReference>
<dbReference type="InterPro" id="IPR015813">
    <property type="entry name" value="Pyrv/PenolPyrv_kinase-like_dom"/>
</dbReference>
<dbReference type="InterPro" id="IPR011206">
    <property type="entry name" value="Citrate_lyase_beta/mcl1/mcl2"/>
</dbReference>
<evidence type="ECO:0000256" key="4">
    <source>
        <dbReference type="ARBA" id="ARBA00022842"/>
    </source>
</evidence>
<dbReference type="PIRSF" id="PIRSF015582">
    <property type="entry name" value="Cit_lyase_B"/>
    <property type="match status" value="1"/>
</dbReference>
<protein>
    <submittedName>
        <fullName evidence="9">CoA ester lyase</fullName>
    </submittedName>
</protein>
<comment type="caution">
    <text evidence="9">The sequence shown here is derived from an EMBL/GenBank/DDBJ whole genome shotgun (WGS) entry which is preliminary data.</text>
</comment>
<organism evidence="9 10">
    <name type="scientific">Roseicella frigidaeris</name>
    <dbReference type="NCBI Taxonomy" id="2230885"/>
    <lineage>
        <taxon>Bacteria</taxon>
        <taxon>Pseudomonadati</taxon>
        <taxon>Pseudomonadota</taxon>
        <taxon>Alphaproteobacteria</taxon>
        <taxon>Acetobacterales</taxon>
        <taxon>Roseomonadaceae</taxon>
        <taxon>Roseicella</taxon>
    </lineage>
</organism>
<accession>A0A327M1W9</accession>
<proteinExistence type="inferred from homology"/>
<feature type="signal peptide" evidence="7">
    <location>
        <begin position="1"/>
        <end position="22"/>
    </location>
</feature>
<feature type="binding site" evidence="6">
    <location>
        <position position="163"/>
    </location>
    <ligand>
        <name>Mg(2+)</name>
        <dbReference type="ChEBI" id="CHEBI:18420"/>
    </ligand>
</feature>
<dbReference type="OrthoDB" id="9800547at2"/>
<dbReference type="Gene3D" id="3.20.20.60">
    <property type="entry name" value="Phosphoenolpyruvate-binding domains"/>
    <property type="match status" value="1"/>
</dbReference>
<comment type="cofactor">
    <cofactor evidence="1">
        <name>Mg(2+)</name>
        <dbReference type="ChEBI" id="CHEBI:18420"/>
    </cofactor>
</comment>
<evidence type="ECO:0000256" key="3">
    <source>
        <dbReference type="ARBA" id="ARBA00022723"/>
    </source>
</evidence>
<dbReference type="PANTHER" id="PTHR32308">
    <property type="entry name" value="LYASE BETA SUBUNIT, PUTATIVE (AFU_ORTHOLOGUE AFUA_4G13030)-RELATED"/>
    <property type="match status" value="1"/>
</dbReference>
<keyword evidence="3 6" id="KW-0479">Metal-binding</keyword>
<dbReference type="PANTHER" id="PTHR32308:SF0">
    <property type="entry name" value="HPCH_HPAI ALDOLASE_CITRATE LYASE DOMAIN-CONTAINING PROTEIN"/>
    <property type="match status" value="1"/>
</dbReference>
<dbReference type="InterPro" id="IPR005000">
    <property type="entry name" value="Aldolase/citrate-lyase_domain"/>
</dbReference>
<evidence type="ECO:0000313" key="10">
    <source>
        <dbReference type="Proteomes" id="UP000249065"/>
    </source>
</evidence>
<feature type="domain" description="HpcH/HpaI aldolase/citrate lyase" evidence="8">
    <location>
        <begin position="12"/>
        <end position="229"/>
    </location>
</feature>
<dbReference type="InterPro" id="IPR040442">
    <property type="entry name" value="Pyrv_kinase-like_dom_sf"/>
</dbReference>
<dbReference type="SUPFAM" id="SSF51621">
    <property type="entry name" value="Phosphoenolpyruvate/pyruvate domain"/>
    <property type="match status" value="1"/>
</dbReference>
<evidence type="ECO:0000256" key="1">
    <source>
        <dbReference type="ARBA" id="ARBA00001946"/>
    </source>
</evidence>
<dbReference type="Proteomes" id="UP000249065">
    <property type="component" value="Unassembled WGS sequence"/>
</dbReference>
<dbReference type="GO" id="GO:0006107">
    <property type="term" value="P:oxaloacetate metabolic process"/>
    <property type="evidence" value="ECO:0007669"/>
    <property type="project" value="TreeGrafter"/>
</dbReference>
<evidence type="ECO:0000313" key="9">
    <source>
        <dbReference type="EMBL" id="RAI56162.1"/>
    </source>
</evidence>
<gene>
    <name evidence="9" type="ORF">DOO78_22635</name>
</gene>
<sequence length="310" mass="32143">MAGARRPLALCRSWLFLPGAEAAALRAAPALGADVLIQELEDFCPPDRRPAARGLCRDLFAAWRAAGALAAVRINPLEDGGREDLAAAMAGQPDLVLMSKVAAPEQVAALAAALAALEAAPIRTAPIRTTIVPNIESAAGVVRTLAIATASPRVGACLLAAEDLAADLDAERTPEGTELAHARSRFLLECTAAGVVAIDCPFTFGDLAAAEADLRRARALGFKAKSIVNGDQVALVNRLLTPSAAEVAKAGRMVAAFEAARARGEDRAEVDGLFVEVPTYLAAQRLLRRAAALRAAPSPDSSAPRGRARP</sequence>
<keyword evidence="9" id="KW-0456">Lyase</keyword>